<dbReference type="Gene3D" id="1.10.540.10">
    <property type="entry name" value="Acyl-CoA dehydrogenase/oxidase, N-terminal domain"/>
    <property type="match status" value="1"/>
</dbReference>
<dbReference type="PIRSF" id="PIRSF016578">
    <property type="entry name" value="HsaA"/>
    <property type="match status" value="1"/>
</dbReference>
<dbReference type="Pfam" id="PF02770">
    <property type="entry name" value="Acyl-CoA_dh_M"/>
    <property type="match status" value="1"/>
</dbReference>
<dbReference type="InterPro" id="IPR046373">
    <property type="entry name" value="Acyl-CoA_Oxase/DH_mid-dom_sf"/>
</dbReference>
<dbReference type="InterPro" id="IPR036250">
    <property type="entry name" value="AcylCo_DH-like_C"/>
</dbReference>
<feature type="domain" description="Acyl-CoA dehydrogenase/oxidase C-terminal" evidence="10">
    <location>
        <begin position="225"/>
        <end position="374"/>
    </location>
</feature>
<protein>
    <recommendedName>
        <fullName evidence="8">Cyclohex-1-ene-1-carbonyl-CoA dehydrogenase</fullName>
        <ecNumber evidence="7">1.3.8.10</ecNumber>
    </recommendedName>
</protein>
<dbReference type="PANTHER" id="PTHR43884">
    <property type="entry name" value="ACYL-COA DEHYDROGENASE"/>
    <property type="match status" value="1"/>
</dbReference>
<feature type="domain" description="Acyl-CoA oxidase/dehydrogenase middle" evidence="11">
    <location>
        <begin position="123"/>
        <end position="213"/>
    </location>
</feature>
<sequence>MNKYHLTEDQLDAWNGIKEFAKGRIFPLAKDIDLTGEFPRELFRELGEQGYLGAGQPEEYGGAGCDAVTCCLILEEISKACASVGNCFNAHMSLVATLLAEHGTKEQKDNYLKDLTSGRKLGAFGLTEPSGGSNAGDPKSRAVLDGNQYVLNGSKAFITNAWVADVFLVTAKTENGVSAFILERGMPGFEIGTPEHKMGMHGSPTCSLFFDSVRIPKENMLGEEGTGFRSFAKALDRGRVNVASLIVGIAQASLEAAIEYAKERTQFGKPIAAFQGIQFPIAEMATQIEAARLLTLNAAKMYDAGMPIKMESSMAKYYAAEIALKACDTAITVHGGYGYCMDYPVERYYRDVKCYHIAEGTSQIQRLVIARELLGRFPI</sequence>
<dbReference type="GO" id="GO:0050660">
    <property type="term" value="F:flavin adenine dinucleotide binding"/>
    <property type="evidence" value="ECO:0007669"/>
    <property type="project" value="InterPro"/>
</dbReference>
<dbReference type="Proteomes" id="UP000319449">
    <property type="component" value="Unassembled WGS sequence"/>
</dbReference>
<dbReference type="SUPFAM" id="SSF47203">
    <property type="entry name" value="Acyl-CoA dehydrogenase C-terminal domain-like"/>
    <property type="match status" value="1"/>
</dbReference>
<keyword evidence="6 9" id="KW-0560">Oxidoreductase</keyword>
<dbReference type="InterPro" id="IPR009075">
    <property type="entry name" value="AcylCo_DH/oxidase_C"/>
</dbReference>
<dbReference type="Gene3D" id="2.40.110.10">
    <property type="entry name" value="Butyryl-CoA Dehydrogenase, subunit A, domain 2"/>
    <property type="match status" value="1"/>
</dbReference>
<evidence type="ECO:0000259" key="11">
    <source>
        <dbReference type="Pfam" id="PF02770"/>
    </source>
</evidence>
<comment type="cofactor">
    <cofactor evidence="1 9">
        <name>FAD</name>
        <dbReference type="ChEBI" id="CHEBI:57692"/>
    </cofactor>
</comment>
<evidence type="ECO:0000256" key="8">
    <source>
        <dbReference type="ARBA" id="ARBA00072305"/>
    </source>
</evidence>
<dbReference type="FunFam" id="1.10.540.10:FF:000002">
    <property type="entry name" value="Acyl-CoA dehydrogenase FadE19"/>
    <property type="match status" value="1"/>
</dbReference>
<evidence type="ECO:0000256" key="1">
    <source>
        <dbReference type="ARBA" id="ARBA00001974"/>
    </source>
</evidence>
<evidence type="ECO:0000256" key="4">
    <source>
        <dbReference type="ARBA" id="ARBA00022630"/>
    </source>
</evidence>
<evidence type="ECO:0000256" key="6">
    <source>
        <dbReference type="ARBA" id="ARBA00023002"/>
    </source>
</evidence>
<keyword evidence="14" id="KW-1185">Reference proteome</keyword>
<dbReference type="SUPFAM" id="SSF56645">
    <property type="entry name" value="Acyl-CoA dehydrogenase NM domain-like"/>
    <property type="match status" value="1"/>
</dbReference>
<reference evidence="13 14" key="1">
    <citation type="submission" date="2019-07" db="EMBL/GenBank/DDBJ databases">
        <title>Genomic Encyclopedia of Archaeal and Bacterial Type Strains, Phase II (KMG-II): from individual species to whole genera.</title>
        <authorList>
            <person name="Goeker M."/>
        </authorList>
    </citation>
    <scope>NUCLEOTIDE SEQUENCE [LARGE SCALE GENOMIC DNA]</scope>
    <source>
        <strain evidence="13 14">ATCC BAA-1139</strain>
    </source>
</reference>
<evidence type="ECO:0000256" key="9">
    <source>
        <dbReference type="RuleBase" id="RU362125"/>
    </source>
</evidence>
<comment type="subunit">
    <text evidence="3">Homotetramer.</text>
</comment>
<comment type="similarity">
    <text evidence="2 9">Belongs to the acyl-CoA dehydrogenase family.</text>
</comment>
<organism evidence="13 14">
    <name type="scientific">Geobacter argillaceus</name>
    <dbReference type="NCBI Taxonomy" id="345631"/>
    <lineage>
        <taxon>Bacteria</taxon>
        <taxon>Pseudomonadati</taxon>
        <taxon>Thermodesulfobacteriota</taxon>
        <taxon>Desulfuromonadia</taxon>
        <taxon>Geobacterales</taxon>
        <taxon>Geobacteraceae</taxon>
        <taxon>Geobacter</taxon>
    </lineage>
</organism>
<evidence type="ECO:0000256" key="7">
    <source>
        <dbReference type="ARBA" id="ARBA00066362"/>
    </source>
</evidence>
<dbReference type="FunFam" id="2.40.110.10:FF:000001">
    <property type="entry name" value="Acyl-CoA dehydrogenase, mitochondrial"/>
    <property type="match status" value="1"/>
</dbReference>
<dbReference type="Gene3D" id="1.20.140.10">
    <property type="entry name" value="Butyryl-CoA Dehydrogenase, subunit A, domain 3"/>
    <property type="match status" value="1"/>
</dbReference>
<dbReference type="EMBL" id="VLLN01000022">
    <property type="protein sequence ID" value="TWJ17360.1"/>
    <property type="molecule type" value="Genomic_DNA"/>
</dbReference>
<accession>A0A562VHM4</accession>
<gene>
    <name evidence="13" type="ORF">JN12_03138</name>
</gene>
<dbReference type="InterPro" id="IPR006091">
    <property type="entry name" value="Acyl-CoA_Oxase/DH_mid-dom"/>
</dbReference>
<evidence type="ECO:0000256" key="2">
    <source>
        <dbReference type="ARBA" id="ARBA00009347"/>
    </source>
</evidence>
<comment type="caution">
    <text evidence="13">The sequence shown here is derived from an EMBL/GenBank/DDBJ whole genome shotgun (WGS) entry which is preliminary data.</text>
</comment>
<evidence type="ECO:0000313" key="13">
    <source>
        <dbReference type="EMBL" id="TWJ17360.1"/>
    </source>
</evidence>
<dbReference type="OrthoDB" id="9765339at2"/>
<dbReference type="FunFam" id="1.20.140.10:FF:000004">
    <property type="entry name" value="Acyl-CoA dehydrogenase FadE25"/>
    <property type="match status" value="1"/>
</dbReference>
<dbReference type="PANTHER" id="PTHR43884:SF12">
    <property type="entry name" value="ISOVALERYL-COA DEHYDROGENASE, MITOCHONDRIAL-RELATED"/>
    <property type="match status" value="1"/>
</dbReference>
<evidence type="ECO:0000256" key="3">
    <source>
        <dbReference type="ARBA" id="ARBA00011881"/>
    </source>
</evidence>
<dbReference type="InterPro" id="IPR037069">
    <property type="entry name" value="AcylCoA_DH/ox_N_sf"/>
</dbReference>
<dbReference type="Pfam" id="PF00441">
    <property type="entry name" value="Acyl-CoA_dh_1"/>
    <property type="match status" value="1"/>
</dbReference>
<dbReference type="Pfam" id="PF02771">
    <property type="entry name" value="Acyl-CoA_dh_N"/>
    <property type="match status" value="1"/>
</dbReference>
<dbReference type="InterPro" id="IPR013786">
    <property type="entry name" value="AcylCoA_DH/ox_N"/>
</dbReference>
<keyword evidence="5 9" id="KW-0274">FAD</keyword>
<keyword evidence="4 9" id="KW-0285">Flavoprotein</keyword>
<evidence type="ECO:0000259" key="10">
    <source>
        <dbReference type="Pfam" id="PF00441"/>
    </source>
</evidence>
<dbReference type="InterPro" id="IPR009100">
    <property type="entry name" value="AcylCoA_DH/oxidase_NM_dom_sf"/>
</dbReference>
<dbReference type="GO" id="GO:0003995">
    <property type="term" value="F:acyl-CoA dehydrogenase activity"/>
    <property type="evidence" value="ECO:0007669"/>
    <property type="project" value="TreeGrafter"/>
</dbReference>
<dbReference type="EC" id="1.3.8.10" evidence="7"/>
<evidence type="ECO:0000256" key="5">
    <source>
        <dbReference type="ARBA" id="ARBA00022827"/>
    </source>
</evidence>
<name>A0A562VHM4_9BACT</name>
<dbReference type="RefSeq" id="WP_145024456.1">
    <property type="nucleotide sequence ID" value="NZ_VLLN01000022.1"/>
</dbReference>
<evidence type="ECO:0000313" key="14">
    <source>
        <dbReference type="Proteomes" id="UP000319449"/>
    </source>
</evidence>
<proteinExistence type="inferred from homology"/>
<feature type="domain" description="Acyl-CoA dehydrogenase/oxidase N-terminal" evidence="12">
    <location>
        <begin position="7"/>
        <end position="118"/>
    </location>
</feature>
<dbReference type="AlphaFoldDB" id="A0A562VHM4"/>
<evidence type="ECO:0000259" key="12">
    <source>
        <dbReference type="Pfam" id="PF02771"/>
    </source>
</evidence>